<organism evidence="8 9">
    <name type="scientific">Fulvimonas soli</name>
    <dbReference type="NCBI Taxonomy" id="155197"/>
    <lineage>
        <taxon>Bacteria</taxon>
        <taxon>Pseudomonadati</taxon>
        <taxon>Pseudomonadota</taxon>
        <taxon>Gammaproteobacteria</taxon>
        <taxon>Lysobacterales</taxon>
        <taxon>Rhodanobacteraceae</taxon>
        <taxon>Fulvimonas</taxon>
    </lineage>
</organism>
<dbReference type="InterPro" id="IPR036188">
    <property type="entry name" value="FAD/NAD-bd_sf"/>
</dbReference>
<evidence type="ECO:0000313" key="8">
    <source>
        <dbReference type="EMBL" id="PWK85268.1"/>
    </source>
</evidence>
<dbReference type="PRINTS" id="PR00420">
    <property type="entry name" value="RNGMNOXGNASE"/>
</dbReference>
<dbReference type="Pfam" id="PF01494">
    <property type="entry name" value="FAD_binding_3"/>
    <property type="match status" value="1"/>
</dbReference>
<dbReference type="InterPro" id="IPR036249">
    <property type="entry name" value="Thioredoxin-like_sf"/>
</dbReference>
<comment type="cofactor">
    <cofactor evidence="1">
        <name>FAD</name>
        <dbReference type="ChEBI" id="CHEBI:57692"/>
    </cofactor>
</comment>
<dbReference type="InterPro" id="IPR050641">
    <property type="entry name" value="RIFMO-like"/>
</dbReference>
<dbReference type="PANTHER" id="PTHR43004:SF19">
    <property type="entry name" value="BINDING MONOOXYGENASE, PUTATIVE (JCVI)-RELATED"/>
    <property type="match status" value="1"/>
</dbReference>
<reference evidence="8 9" key="1">
    <citation type="submission" date="2018-05" db="EMBL/GenBank/DDBJ databases">
        <title>Genomic Encyclopedia of Type Strains, Phase IV (KMG-IV): sequencing the most valuable type-strain genomes for metagenomic binning, comparative biology and taxonomic classification.</title>
        <authorList>
            <person name="Goeker M."/>
        </authorList>
    </citation>
    <scope>NUCLEOTIDE SEQUENCE [LARGE SCALE GENOMIC DNA]</scope>
    <source>
        <strain evidence="8 9">DSM 14263</strain>
    </source>
</reference>
<keyword evidence="9" id="KW-1185">Reference proteome</keyword>
<comment type="similarity">
    <text evidence="2">Belongs to the PheA/TfdB FAD monooxygenase family.</text>
</comment>
<evidence type="ECO:0000313" key="9">
    <source>
        <dbReference type="Proteomes" id="UP000245812"/>
    </source>
</evidence>
<dbReference type="Gene3D" id="3.40.30.120">
    <property type="match status" value="1"/>
</dbReference>
<feature type="domain" description="FAD-binding" evidence="7">
    <location>
        <begin position="6"/>
        <end position="340"/>
    </location>
</feature>
<dbReference type="Pfam" id="PF21274">
    <property type="entry name" value="Rng_hyd_C"/>
    <property type="match status" value="1"/>
</dbReference>
<dbReference type="PANTHER" id="PTHR43004">
    <property type="entry name" value="TRK SYSTEM POTASSIUM UPTAKE PROTEIN"/>
    <property type="match status" value="1"/>
</dbReference>
<keyword evidence="4" id="KW-0285">Flavoprotein</keyword>
<dbReference type="SUPFAM" id="SSF51905">
    <property type="entry name" value="FAD/NAD(P)-binding domain"/>
    <property type="match status" value="1"/>
</dbReference>
<dbReference type="GO" id="GO:0071949">
    <property type="term" value="F:FAD binding"/>
    <property type="evidence" value="ECO:0007669"/>
    <property type="project" value="InterPro"/>
</dbReference>
<evidence type="ECO:0000256" key="4">
    <source>
        <dbReference type="ARBA" id="ARBA00022630"/>
    </source>
</evidence>
<protein>
    <recommendedName>
        <fullName evidence="3">Alkyl hydroperoxide reductase subunit F</fullName>
    </recommendedName>
</protein>
<evidence type="ECO:0000256" key="2">
    <source>
        <dbReference type="ARBA" id="ARBA00007801"/>
    </source>
</evidence>
<dbReference type="RefSeq" id="WP_109724124.1">
    <property type="nucleotide sequence ID" value="NZ_MSZV01000052.1"/>
</dbReference>
<evidence type="ECO:0000256" key="5">
    <source>
        <dbReference type="ARBA" id="ARBA00022827"/>
    </source>
</evidence>
<dbReference type="AlphaFoldDB" id="A0A316HVT1"/>
<accession>A0A316HVT1</accession>
<comment type="function">
    <text evidence="6">Serves to protect the cell against DNA damage by alkyl hydroperoxides. It can use either NADH or NADPH as electron donor for direct reduction of redox dyes or of alkyl hydroperoxides when combined with the AhpC protein.</text>
</comment>
<dbReference type="GO" id="GO:0016709">
    <property type="term" value="F:oxidoreductase activity, acting on paired donors, with incorporation or reduction of molecular oxygen, NAD(P)H as one donor, and incorporation of one atom of oxygen"/>
    <property type="evidence" value="ECO:0007669"/>
    <property type="project" value="UniProtKB-ARBA"/>
</dbReference>
<gene>
    <name evidence="8" type="ORF">C7456_10942</name>
</gene>
<dbReference type="InterPro" id="IPR002938">
    <property type="entry name" value="FAD-bd"/>
</dbReference>
<dbReference type="OrthoDB" id="8672648at2"/>
<proteinExistence type="inferred from homology"/>
<keyword evidence="5" id="KW-0274">FAD</keyword>
<dbReference type="Proteomes" id="UP000245812">
    <property type="component" value="Unassembled WGS sequence"/>
</dbReference>
<evidence type="ECO:0000256" key="6">
    <source>
        <dbReference type="ARBA" id="ARBA00024806"/>
    </source>
</evidence>
<dbReference type="EMBL" id="QGHC01000009">
    <property type="protein sequence ID" value="PWK85268.1"/>
    <property type="molecule type" value="Genomic_DNA"/>
</dbReference>
<dbReference type="SUPFAM" id="SSF52833">
    <property type="entry name" value="Thioredoxin-like"/>
    <property type="match status" value="1"/>
</dbReference>
<evidence type="ECO:0000256" key="3">
    <source>
        <dbReference type="ARBA" id="ARBA00020059"/>
    </source>
</evidence>
<dbReference type="Gene3D" id="3.50.50.60">
    <property type="entry name" value="FAD/NAD(P)-binding domain"/>
    <property type="match status" value="1"/>
</dbReference>
<name>A0A316HVT1_9GAMM</name>
<evidence type="ECO:0000256" key="1">
    <source>
        <dbReference type="ARBA" id="ARBA00001974"/>
    </source>
</evidence>
<sequence length="502" mass="54063">MTSPAILIVGAGPTGLTLACELARRGVPFRLVDAAPEPFRGSRGKGTQPRSLEIFDDLGIAAEVVGAGRFHLPVRFYEADGSHHDVDLHAGRHARPDAPYGSTLLVPQWRVEQALRERLRALGGRVEYGVALTAFAQDADAVDATLAHADGRAEVQRAAYLVGCDGGRSATRRLAGIAFHGQTLERHRMLVADVGASGLDREHWHAWRGAGGFVALAPLPGTAQYQFQAALAPGLDEAPSLALCQRLLEQRSGRRDIRLSDPTWMSLWRANVRMVDRYRAGRVFLAGDAAHVHSPAGGLGMNTGIQDAYNLGWKLAAVLRGADDALLDTYGEERLPVAEWLLGLSSRLHFQAFEERGIAVRRDEETLQLGIGYRHGSLACELRARPGTLAAGDRAPDAPGLRDARGEYRLFDLLRGTHVTLLAFGAGWEALLAALRARCGEAVRSVVIGDGGLDDAHGHARAAYGVETGLFVVRPDGYLGLATDAREPAPVEAYLRRLLGPR</sequence>
<dbReference type="Gene3D" id="3.30.70.2450">
    <property type="match status" value="1"/>
</dbReference>
<comment type="caution">
    <text evidence="8">The sequence shown here is derived from an EMBL/GenBank/DDBJ whole genome shotgun (WGS) entry which is preliminary data.</text>
</comment>
<evidence type="ECO:0000259" key="7">
    <source>
        <dbReference type="Pfam" id="PF01494"/>
    </source>
</evidence>
<dbReference type="NCBIfam" id="NF004832">
    <property type="entry name" value="PRK06184.1"/>
    <property type="match status" value="1"/>
</dbReference>